<organism evidence="1 2">
    <name type="scientific">Dactylosporangium fulvum</name>
    <dbReference type="NCBI Taxonomy" id="53359"/>
    <lineage>
        <taxon>Bacteria</taxon>
        <taxon>Bacillati</taxon>
        <taxon>Actinomycetota</taxon>
        <taxon>Actinomycetes</taxon>
        <taxon>Micromonosporales</taxon>
        <taxon>Micromonosporaceae</taxon>
        <taxon>Dactylosporangium</taxon>
    </lineage>
</organism>
<reference evidence="1" key="1">
    <citation type="submission" date="2021-04" db="EMBL/GenBank/DDBJ databases">
        <authorList>
            <person name="Hartkoorn R.C."/>
            <person name="Beaudoing E."/>
            <person name="Hot D."/>
        </authorList>
    </citation>
    <scope>NUCLEOTIDE SEQUENCE</scope>
    <source>
        <strain evidence="1">NRRL B-16292</strain>
    </source>
</reference>
<dbReference type="RefSeq" id="WP_259863578.1">
    <property type="nucleotide sequence ID" value="NZ_BAAAST010000014.1"/>
</dbReference>
<sequence>MNEEQQWRARRAFIRAHHPDRGGDAAVFIAGLARLDHAGPPEAFDRVRVIVVRRRPLVVRLIRALSRRCRRRSARVC</sequence>
<reference evidence="1" key="2">
    <citation type="submission" date="2022-09" db="EMBL/GenBank/DDBJ databases">
        <title>Biosynthetic gene clusters of Dactylosporangioum fulvum.</title>
        <authorList>
            <person name="Caradec T."/>
        </authorList>
    </citation>
    <scope>NUCLEOTIDE SEQUENCE</scope>
    <source>
        <strain evidence="1">NRRL B-16292</strain>
    </source>
</reference>
<proteinExistence type="predicted"/>
<name>A0ABY5W637_9ACTN</name>
<protein>
    <recommendedName>
        <fullName evidence="3">J domain-containing protein</fullName>
    </recommendedName>
</protein>
<evidence type="ECO:0000313" key="1">
    <source>
        <dbReference type="EMBL" id="UWP85458.1"/>
    </source>
</evidence>
<keyword evidence="2" id="KW-1185">Reference proteome</keyword>
<accession>A0ABY5W637</accession>
<dbReference type="Proteomes" id="UP001059617">
    <property type="component" value="Chromosome"/>
</dbReference>
<gene>
    <name evidence="1" type="ORF">Dfulv_14940</name>
</gene>
<evidence type="ECO:0008006" key="3">
    <source>
        <dbReference type="Google" id="ProtNLM"/>
    </source>
</evidence>
<dbReference type="EMBL" id="CP073720">
    <property type="protein sequence ID" value="UWP85458.1"/>
    <property type="molecule type" value="Genomic_DNA"/>
</dbReference>
<evidence type="ECO:0000313" key="2">
    <source>
        <dbReference type="Proteomes" id="UP001059617"/>
    </source>
</evidence>